<dbReference type="Proteomes" id="UP000824243">
    <property type="component" value="Unassembled WGS sequence"/>
</dbReference>
<organism evidence="2 3">
    <name type="scientific">Candidatus Mediterraneibacter caccavium</name>
    <dbReference type="NCBI Taxonomy" id="2838661"/>
    <lineage>
        <taxon>Bacteria</taxon>
        <taxon>Bacillati</taxon>
        <taxon>Bacillota</taxon>
        <taxon>Clostridia</taxon>
        <taxon>Lachnospirales</taxon>
        <taxon>Lachnospiraceae</taxon>
        <taxon>Mediterraneibacter</taxon>
    </lineage>
</organism>
<accession>A0A9D1VYQ8</accession>
<evidence type="ECO:0000256" key="1">
    <source>
        <dbReference type="SAM" id="MobiDB-lite"/>
    </source>
</evidence>
<evidence type="ECO:0000313" key="2">
    <source>
        <dbReference type="EMBL" id="HIX49323.1"/>
    </source>
</evidence>
<dbReference type="AlphaFoldDB" id="A0A9D1VYQ8"/>
<sequence>MKIRQMQRGGGAELPRAGKKRSLHSSAGGVKLPVKKENSYDAPTQDYSHSFGWKHFDKK</sequence>
<proteinExistence type="predicted"/>
<name>A0A9D1VYQ8_9FIRM</name>
<reference evidence="2" key="1">
    <citation type="journal article" date="2021" name="PeerJ">
        <title>Extensive microbial diversity within the chicken gut microbiome revealed by metagenomics and culture.</title>
        <authorList>
            <person name="Gilroy R."/>
            <person name="Ravi A."/>
            <person name="Getino M."/>
            <person name="Pursley I."/>
            <person name="Horton D.L."/>
            <person name="Alikhan N.F."/>
            <person name="Baker D."/>
            <person name="Gharbi K."/>
            <person name="Hall N."/>
            <person name="Watson M."/>
            <person name="Adriaenssens E.M."/>
            <person name="Foster-Nyarko E."/>
            <person name="Jarju S."/>
            <person name="Secka A."/>
            <person name="Antonio M."/>
            <person name="Oren A."/>
            <person name="Chaudhuri R.R."/>
            <person name="La Ragione R."/>
            <person name="Hildebrand F."/>
            <person name="Pallen M.J."/>
        </authorList>
    </citation>
    <scope>NUCLEOTIDE SEQUENCE</scope>
    <source>
        <strain evidence="2">ChiSjej5B23-15282</strain>
    </source>
</reference>
<protein>
    <submittedName>
        <fullName evidence="2">Uncharacterized protein</fullName>
    </submittedName>
</protein>
<dbReference type="EMBL" id="DXFA01000170">
    <property type="protein sequence ID" value="HIX49323.1"/>
    <property type="molecule type" value="Genomic_DNA"/>
</dbReference>
<comment type="caution">
    <text evidence="2">The sequence shown here is derived from an EMBL/GenBank/DDBJ whole genome shotgun (WGS) entry which is preliminary data.</text>
</comment>
<evidence type="ECO:0000313" key="3">
    <source>
        <dbReference type="Proteomes" id="UP000824243"/>
    </source>
</evidence>
<reference evidence="2" key="2">
    <citation type="submission" date="2021-04" db="EMBL/GenBank/DDBJ databases">
        <authorList>
            <person name="Gilroy R."/>
        </authorList>
    </citation>
    <scope>NUCLEOTIDE SEQUENCE</scope>
    <source>
        <strain evidence="2">ChiSjej5B23-15282</strain>
    </source>
</reference>
<gene>
    <name evidence="2" type="ORF">H9981_10000</name>
</gene>
<feature type="region of interest" description="Disordered" evidence="1">
    <location>
        <begin position="1"/>
        <end position="59"/>
    </location>
</feature>